<keyword evidence="7 9" id="KW-0811">Translocation</keyword>
<evidence type="ECO:0000256" key="4">
    <source>
        <dbReference type="ARBA" id="ARBA00022692"/>
    </source>
</evidence>
<evidence type="ECO:0000256" key="3">
    <source>
        <dbReference type="ARBA" id="ARBA00022475"/>
    </source>
</evidence>
<feature type="domain" description="Protein export membrane protein SecD/SecF C-terminal" evidence="12">
    <location>
        <begin position="275"/>
        <end position="444"/>
    </location>
</feature>
<comment type="caution">
    <text evidence="15">The sequence shown here is derived from an EMBL/GenBank/DDBJ whole genome shotgun (WGS) entry which is preliminary data.</text>
</comment>
<feature type="transmembrane region" description="Helical" evidence="9">
    <location>
        <begin position="294"/>
        <end position="314"/>
    </location>
</feature>
<feature type="domain" description="Protein export membrane protein SecD/SecF C-terminal" evidence="12">
    <location>
        <begin position="570"/>
        <end position="753"/>
    </location>
</feature>
<dbReference type="NCBIfam" id="TIGR00916">
    <property type="entry name" value="2A0604s01"/>
    <property type="match status" value="2"/>
</dbReference>
<dbReference type="Gene3D" id="1.20.1640.10">
    <property type="entry name" value="Multidrug efflux transporter AcrB transmembrane domain"/>
    <property type="match status" value="2"/>
</dbReference>
<dbReference type="PANTHER" id="PTHR30081">
    <property type="entry name" value="PROTEIN-EXPORT MEMBRANE PROTEIN SEC"/>
    <property type="match status" value="1"/>
</dbReference>
<feature type="transmembrane region" description="Helical" evidence="9">
    <location>
        <begin position="725"/>
        <end position="751"/>
    </location>
</feature>
<keyword evidence="2 9" id="KW-0813">Transport</keyword>
<evidence type="ECO:0000259" key="14">
    <source>
        <dbReference type="Pfam" id="PF22599"/>
    </source>
</evidence>
<feature type="compositionally biased region" description="Basic and acidic residues" evidence="11">
    <location>
        <begin position="762"/>
        <end position="781"/>
    </location>
</feature>
<dbReference type="Pfam" id="PF07549">
    <property type="entry name" value="Sec_GG"/>
    <property type="match status" value="2"/>
</dbReference>
<dbReference type="SUPFAM" id="SSF82866">
    <property type="entry name" value="Multidrug efflux transporter AcrB transmembrane domain"/>
    <property type="match status" value="2"/>
</dbReference>
<comment type="similarity">
    <text evidence="10">Belongs to the SecD/SecF family. SecF subfamily.</text>
</comment>
<dbReference type="Pfam" id="PF22599">
    <property type="entry name" value="SecDF_P1_head"/>
    <property type="match status" value="1"/>
</dbReference>
<evidence type="ECO:0000256" key="9">
    <source>
        <dbReference type="HAMAP-Rule" id="MF_01463"/>
    </source>
</evidence>
<dbReference type="PANTHER" id="PTHR30081:SF1">
    <property type="entry name" value="PROTEIN TRANSLOCASE SUBUNIT SECD"/>
    <property type="match status" value="1"/>
</dbReference>
<protein>
    <recommendedName>
        <fullName evidence="9 10">Multifunctional fusion protein</fullName>
    </recommendedName>
    <domain>
        <recommendedName>
            <fullName evidence="9">Protein translocase subunit SecD</fullName>
        </recommendedName>
    </domain>
    <domain>
        <recommendedName>
            <fullName evidence="10">Protein-export membrane protein SecF</fullName>
        </recommendedName>
    </domain>
</protein>
<dbReference type="GO" id="GO:0005886">
    <property type="term" value="C:plasma membrane"/>
    <property type="evidence" value="ECO:0007669"/>
    <property type="project" value="UniProtKB-SubCell"/>
</dbReference>
<feature type="transmembrane region" description="Helical" evidence="9">
    <location>
        <begin position="419"/>
        <end position="443"/>
    </location>
</feature>
<dbReference type="HAMAP" id="MF_01464_B">
    <property type="entry name" value="SecF_B"/>
    <property type="match status" value="1"/>
</dbReference>
<feature type="region of interest" description="Disordered" evidence="11">
    <location>
        <begin position="761"/>
        <end position="781"/>
    </location>
</feature>
<dbReference type="NCBIfam" id="TIGR00966">
    <property type="entry name" value="transloc_SecF"/>
    <property type="match status" value="1"/>
</dbReference>
<comment type="function">
    <text evidence="9">Part of the Sec protein translocase complex. Interacts with the SecYEG preprotein conducting channel. SecDF uses the proton motive force (PMF) to complete protein translocation after the ATP-dependent function of SecA.</text>
</comment>
<keyword evidence="6 9" id="KW-1133">Transmembrane helix</keyword>
<evidence type="ECO:0000256" key="6">
    <source>
        <dbReference type="ARBA" id="ARBA00022989"/>
    </source>
</evidence>
<dbReference type="HAMAP" id="MF_01463_B">
    <property type="entry name" value="SecD_B"/>
    <property type="match status" value="1"/>
</dbReference>
<name>A0A511YVZ7_9CELL</name>
<evidence type="ECO:0000313" key="15">
    <source>
        <dbReference type="EMBL" id="GEN79394.1"/>
    </source>
</evidence>
<keyword evidence="3 9" id="KW-1003">Cell membrane</keyword>
<dbReference type="InterPro" id="IPR054384">
    <property type="entry name" value="SecDF_P1_head"/>
</dbReference>
<dbReference type="InterPro" id="IPR005665">
    <property type="entry name" value="SecF_bac"/>
</dbReference>
<dbReference type="GO" id="GO:0015450">
    <property type="term" value="F:protein-transporting ATPase activity"/>
    <property type="evidence" value="ECO:0007669"/>
    <property type="project" value="InterPro"/>
</dbReference>
<keyword evidence="8 9" id="KW-0472">Membrane</keyword>
<keyword evidence="5 9" id="KW-0653">Protein transport</keyword>
<dbReference type="Gene3D" id="3.30.70.3400">
    <property type="match status" value="1"/>
</dbReference>
<evidence type="ECO:0000256" key="5">
    <source>
        <dbReference type="ARBA" id="ARBA00022927"/>
    </source>
</evidence>
<dbReference type="GO" id="GO:0065002">
    <property type="term" value="P:intracellular protein transmembrane transport"/>
    <property type="evidence" value="ECO:0007669"/>
    <property type="project" value="UniProtKB-UniRule"/>
</dbReference>
<evidence type="ECO:0000256" key="10">
    <source>
        <dbReference type="HAMAP-Rule" id="MF_01464"/>
    </source>
</evidence>
<dbReference type="NCBIfam" id="TIGR01129">
    <property type="entry name" value="secD"/>
    <property type="match status" value="1"/>
</dbReference>
<comment type="subunit">
    <text evidence="9">Forms a complex with SecF. Part of the essential Sec protein translocation apparatus which comprises SecA, SecYEG and auxiliary proteins SecDF. Other proteins may also be involved.</text>
</comment>
<dbReference type="OrthoDB" id="9774769at2"/>
<comment type="subcellular location">
    <subcellularLocation>
        <location evidence="1 9">Cell membrane</location>
        <topology evidence="1 9">Multi-pass membrane protein</topology>
    </subcellularLocation>
</comment>
<feature type="transmembrane region" description="Helical" evidence="9">
    <location>
        <begin position="485"/>
        <end position="505"/>
    </location>
</feature>
<feature type="transmembrane region" description="Helical" evidence="9">
    <location>
        <begin position="387"/>
        <end position="413"/>
    </location>
</feature>
<dbReference type="InterPro" id="IPR055344">
    <property type="entry name" value="SecD_SecF_C_bact"/>
</dbReference>
<evidence type="ECO:0000256" key="1">
    <source>
        <dbReference type="ARBA" id="ARBA00004651"/>
    </source>
</evidence>
<evidence type="ECO:0000256" key="7">
    <source>
        <dbReference type="ARBA" id="ARBA00023010"/>
    </source>
</evidence>
<organism evidence="15 16">
    <name type="scientific">Actinotalea fermentans</name>
    <dbReference type="NCBI Taxonomy" id="43671"/>
    <lineage>
        <taxon>Bacteria</taxon>
        <taxon>Bacillati</taxon>
        <taxon>Actinomycetota</taxon>
        <taxon>Actinomycetes</taxon>
        <taxon>Micrococcales</taxon>
        <taxon>Cellulomonadaceae</taxon>
        <taxon>Actinotalea</taxon>
    </lineage>
</organism>
<feature type="transmembrane region" description="Helical" evidence="9">
    <location>
        <begin position="649"/>
        <end position="670"/>
    </location>
</feature>
<accession>A0A511YVZ7</accession>
<dbReference type="InterPro" id="IPR022813">
    <property type="entry name" value="SecD/SecF_arch_bac"/>
</dbReference>
<dbReference type="RefSeq" id="WP_052113476.1">
    <property type="nucleotide sequence ID" value="NZ_BJYK01000001.1"/>
</dbReference>
<dbReference type="GO" id="GO:0006605">
    <property type="term" value="P:protein targeting"/>
    <property type="evidence" value="ECO:0007669"/>
    <property type="project" value="UniProtKB-UniRule"/>
</dbReference>
<evidence type="ECO:0000256" key="2">
    <source>
        <dbReference type="ARBA" id="ARBA00022448"/>
    </source>
</evidence>
<dbReference type="PRINTS" id="PR01755">
    <property type="entry name" value="SECFTRNLCASE"/>
</dbReference>
<feature type="transmembrane region" description="Helical" evidence="9">
    <location>
        <begin position="319"/>
        <end position="341"/>
    </location>
</feature>
<dbReference type="Pfam" id="PF21760">
    <property type="entry name" value="SecD_1st"/>
    <property type="match status" value="1"/>
</dbReference>
<dbReference type="Gene3D" id="3.30.1360.200">
    <property type="match status" value="1"/>
</dbReference>
<evidence type="ECO:0000256" key="11">
    <source>
        <dbReference type="SAM" id="MobiDB-lite"/>
    </source>
</evidence>
<dbReference type="EMBL" id="BJYK01000001">
    <property type="protein sequence ID" value="GEN79394.1"/>
    <property type="molecule type" value="Genomic_DNA"/>
</dbReference>
<feature type="transmembrane region" description="Helical" evidence="9">
    <location>
        <begin position="598"/>
        <end position="615"/>
    </location>
</feature>
<keyword evidence="4 9" id="KW-0812">Transmembrane</keyword>
<dbReference type="InterPro" id="IPR048634">
    <property type="entry name" value="SecD_SecF_C"/>
</dbReference>
<dbReference type="InterPro" id="IPR048631">
    <property type="entry name" value="SecD_1st"/>
</dbReference>
<dbReference type="InterPro" id="IPR005791">
    <property type="entry name" value="SecD"/>
</dbReference>
<dbReference type="NCBIfam" id="NF009583">
    <property type="entry name" value="PRK13024.1-3"/>
    <property type="match status" value="1"/>
</dbReference>
<reference evidence="15 16" key="1">
    <citation type="submission" date="2019-07" db="EMBL/GenBank/DDBJ databases">
        <title>Whole genome shotgun sequence of Actinotalea fermentans NBRC 105374.</title>
        <authorList>
            <person name="Hosoyama A."/>
            <person name="Uohara A."/>
            <person name="Ohji S."/>
            <person name="Ichikawa N."/>
        </authorList>
    </citation>
    <scope>NUCLEOTIDE SEQUENCE [LARGE SCALE GENOMIC DNA]</scope>
    <source>
        <strain evidence="15 16">NBRC 105374</strain>
    </source>
</reference>
<feature type="transmembrane region" description="Helical" evidence="9">
    <location>
        <begin position="622"/>
        <end position="643"/>
    </location>
</feature>
<dbReference type="InterPro" id="IPR022645">
    <property type="entry name" value="SecD/SecF_bac"/>
</dbReference>
<feature type="domain" description="Protein translocase subunit SecDF P1" evidence="13">
    <location>
        <begin position="71"/>
        <end position="128"/>
    </location>
</feature>
<dbReference type="InterPro" id="IPR022646">
    <property type="entry name" value="SecD/SecF_CS"/>
</dbReference>
<feature type="transmembrane region" description="Helical" evidence="9">
    <location>
        <begin position="701"/>
        <end position="719"/>
    </location>
</feature>
<dbReference type="Pfam" id="PF02355">
    <property type="entry name" value="SecD_SecF_C"/>
    <property type="match status" value="2"/>
</dbReference>
<evidence type="ECO:0000259" key="12">
    <source>
        <dbReference type="Pfam" id="PF02355"/>
    </source>
</evidence>
<comment type="subunit">
    <text evidence="10">Forms a complex with SecD. Part of the essential Sec protein translocation apparatus which comprises SecA, SecYEG and auxiliary proteins SecDF. Other proteins may also be involved.</text>
</comment>
<dbReference type="AlphaFoldDB" id="A0A511YVZ7"/>
<feature type="transmembrane region" description="Helical" evidence="9">
    <location>
        <begin position="347"/>
        <end position="366"/>
    </location>
</feature>
<keyword evidence="16" id="KW-1185">Reference proteome</keyword>
<comment type="similarity">
    <text evidence="9">Belongs to the SecD/SecF family. SecD subfamily.</text>
</comment>
<evidence type="ECO:0000256" key="8">
    <source>
        <dbReference type="ARBA" id="ARBA00023136"/>
    </source>
</evidence>
<proteinExistence type="inferred from homology"/>
<feature type="domain" description="SecDF P1 head subdomain" evidence="14">
    <location>
        <begin position="156"/>
        <end position="273"/>
    </location>
</feature>
<dbReference type="Proteomes" id="UP000321484">
    <property type="component" value="Unassembled WGS sequence"/>
</dbReference>
<sequence length="781" mass="81083">MTRPLTGPTEPTAPRRPLIVRAVLSLLVLAGATVAVLTSSPTLGLDLRGGTQVVLETRDSPTTQADAESTDRALEVLRRRVDALGVAEPAIVRSGERRIVIELPGLQEPREAVEAIGRTAQLTFHAVEGYAAQAPARAEGEPIDPSQPLVLVDEAGVPLQLSAAALTGASVTGARAATEPSRGTAWFVEIDFAGDGGAAWEEITAAAACQPDGDPRRRVVIALDGEVITSPQVNVDVPCGVGIVGGTTTITGRFDQAEARELSALIQGGALPVPVEVIEQRTVGPSLGAAAIDASVQAIVIGIIATALFIVAVYRLMGLLAIVALLCYALISYASLITLGATITLPGLAGFVLSVGMAVDANVLVYERAREERILGGRSLPTAVVQGFRRAFSAIADSNVTTLISAGLLFFLASGPVRGFGVTLTIGVLVSFFSALVITRVLAQSIASSRLLARHPGLSGLDTLGAFRRRVTAWNPDLLARSGRWLAVSLALVAVAAAGVAARGVELGVEFTGGRGVQFATQEPIGADDAREAVAAAGFPGAVVQQAGDADIAVRTEPIDDAEVERIREALAEAAGGATVVSDELIGPSLGDELQRNALIALAVALAAQLAYLAVRFHWTFSSGAVASLATNVLVVLGVFSWLDKTLDGVFLAALLTVIGYSVNDSVVVFDRIRETWRSRHDEPFHRLAGEAVLQTLPRTVNTGASTLMVLLALLFLGGSSLGDFALALVLGIVVGTIGTVTVAVPLTILLQRRWPTAAPVPEEKKPLRPRAGDRTDGAVV</sequence>
<comment type="caution">
    <text evidence="9">Lacks conserved residue(s) required for the propagation of feature annotation.</text>
</comment>
<gene>
    <name evidence="10" type="primary">secF</name>
    <name evidence="9" type="synonym">secD</name>
    <name evidence="15" type="ORF">AFE02nite_11280</name>
</gene>
<evidence type="ECO:0000259" key="13">
    <source>
        <dbReference type="Pfam" id="PF21760"/>
    </source>
</evidence>
<dbReference type="GO" id="GO:0043952">
    <property type="term" value="P:protein transport by the Sec complex"/>
    <property type="evidence" value="ECO:0007669"/>
    <property type="project" value="UniProtKB-UniRule"/>
</dbReference>
<evidence type="ECO:0000313" key="16">
    <source>
        <dbReference type="Proteomes" id="UP000321484"/>
    </source>
</evidence>